<dbReference type="EMBL" id="JANCPR020000012">
    <property type="protein sequence ID" value="MDJ1133169.1"/>
    <property type="molecule type" value="Genomic_DNA"/>
</dbReference>
<dbReference type="PANTHER" id="PTHR43667:SF1">
    <property type="entry name" value="CYCLOPROPANE-FATTY-ACYL-PHOSPHOLIPID SYNTHASE"/>
    <property type="match status" value="1"/>
</dbReference>
<feature type="region of interest" description="Disordered" evidence="6">
    <location>
        <begin position="1"/>
        <end position="24"/>
    </location>
</feature>
<accession>A0ABT6ZVT8</accession>
<evidence type="ECO:0000313" key="9">
    <source>
        <dbReference type="Proteomes" id="UP001214441"/>
    </source>
</evidence>
<gene>
    <name evidence="8" type="ORF">NMN56_014580</name>
</gene>
<keyword evidence="2 8" id="KW-0489">Methyltransferase</keyword>
<comment type="similarity">
    <text evidence="1">Belongs to the CFA/CMAS family.</text>
</comment>
<keyword evidence="4" id="KW-0949">S-adenosyl-L-methionine</keyword>
<dbReference type="InterPro" id="IPR029063">
    <property type="entry name" value="SAM-dependent_MTases_sf"/>
</dbReference>
<proteinExistence type="inferred from homology"/>
<dbReference type="PANTHER" id="PTHR43667">
    <property type="entry name" value="CYCLOPROPANE-FATTY-ACYL-PHOSPHOLIPID SYNTHASE"/>
    <property type="match status" value="1"/>
</dbReference>
<evidence type="ECO:0000256" key="1">
    <source>
        <dbReference type="ARBA" id="ARBA00010815"/>
    </source>
</evidence>
<dbReference type="EC" id="2.1.-.-" evidence="8"/>
<keyword evidence="3 8" id="KW-0808">Transferase</keyword>
<keyword evidence="5" id="KW-0443">Lipid metabolism</keyword>
<dbReference type="InterPro" id="IPR013217">
    <property type="entry name" value="Methyltransf_12"/>
</dbReference>
<evidence type="ECO:0000256" key="2">
    <source>
        <dbReference type="ARBA" id="ARBA00022603"/>
    </source>
</evidence>
<dbReference type="Gene3D" id="3.40.50.150">
    <property type="entry name" value="Vaccinia Virus protein VP39"/>
    <property type="match status" value="1"/>
</dbReference>
<evidence type="ECO:0000259" key="7">
    <source>
        <dbReference type="Pfam" id="PF08242"/>
    </source>
</evidence>
<evidence type="ECO:0000256" key="3">
    <source>
        <dbReference type="ARBA" id="ARBA00022679"/>
    </source>
</evidence>
<feature type="domain" description="Methyltransferase type 12" evidence="7">
    <location>
        <begin position="108"/>
        <end position="209"/>
    </location>
</feature>
<dbReference type="RefSeq" id="WP_274044723.1">
    <property type="nucleotide sequence ID" value="NZ_JANCPR020000012.1"/>
</dbReference>
<dbReference type="CDD" id="cd02440">
    <property type="entry name" value="AdoMet_MTases"/>
    <property type="match status" value="1"/>
</dbReference>
<evidence type="ECO:0000313" key="8">
    <source>
        <dbReference type="EMBL" id="MDJ1133169.1"/>
    </source>
</evidence>
<feature type="compositionally biased region" description="Basic residues" evidence="6">
    <location>
        <begin position="8"/>
        <end position="24"/>
    </location>
</feature>
<dbReference type="Pfam" id="PF08242">
    <property type="entry name" value="Methyltransf_12"/>
    <property type="match status" value="1"/>
</dbReference>
<dbReference type="GO" id="GO:0008168">
    <property type="term" value="F:methyltransferase activity"/>
    <property type="evidence" value="ECO:0007669"/>
    <property type="project" value="UniProtKB-KW"/>
</dbReference>
<evidence type="ECO:0000256" key="6">
    <source>
        <dbReference type="SAM" id="MobiDB-lite"/>
    </source>
</evidence>
<keyword evidence="9" id="KW-1185">Reference proteome</keyword>
<dbReference type="GO" id="GO:0032259">
    <property type="term" value="P:methylation"/>
    <property type="evidence" value="ECO:0007669"/>
    <property type="project" value="UniProtKB-KW"/>
</dbReference>
<sequence length="272" mass="30679">MPPDASTRHGRPGPRTRRRASGRKRLLHAARHPDRLLRYVRRLTRDWRLLRASGGDHIAFYRAVMRSDVSKDANAAVGTPSQERWEAVGELQFSYLRSHGLLPTHHLLEIGCGNLRAGWRFIDYLAPGHYYGVDISPDILLAAQRVLAARGLQGKLPHLSLVEDMGLAHLPEGHFDMAHAHSVFSHSPLHVIDECLTHIPRVLKPGGFLDFTYNRTDDEEHHVLHEDFYYRPATLIALAENKGLTAAPMDDWDALPHRQCKIRVTAPPSPSP</sequence>
<evidence type="ECO:0000256" key="5">
    <source>
        <dbReference type="ARBA" id="ARBA00023098"/>
    </source>
</evidence>
<reference evidence="8 9" key="1">
    <citation type="submission" date="2023-05" db="EMBL/GenBank/DDBJ databases">
        <title>Streptantibioticus silvisoli sp. nov., acidotolerant actinomycetes 1 from pine litter.</title>
        <authorList>
            <person name="Swiecimska M."/>
            <person name="Golinska P."/>
            <person name="Sangal V."/>
            <person name="Wachnowicz B."/>
            <person name="Goodfellow M."/>
        </authorList>
    </citation>
    <scope>NUCLEOTIDE SEQUENCE [LARGE SCALE GENOMIC DNA]</scope>
    <source>
        <strain evidence="8 9">DSM 42109</strain>
    </source>
</reference>
<dbReference type="SUPFAM" id="SSF53335">
    <property type="entry name" value="S-adenosyl-L-methionine-dependent methyltransferases"/>
    <property type="match status" value="1"/>
</dbReference>
<dbReference type="Proteomes" id="UP001214441">
    <property type="component" value="Unassembled WGS sequence"/>
</dbReference>
<dbReference type="InterPro" id="IPR050723">
    <property type="entry name" value="CFA/CMAS"/>
</dbReference>
<name>A0ABT6ZVT8_9ACTN</name>
<organism evidence="8 9">
    <name type="scientific">Streptomyces iconiensis</name>
    <dbReference type="NCBI Taxonomy" id="1384038"/>
    <lineage>
        <taxon>Bacteria</taxon>
        <taxon>Bacillati</taxon>
        <taxon>Actinomycetota</taxon>
        <taxon>Actinomycetes</taxon>
        <taxon>Kitasatosporales</taxon>
        <taxon>Streptomycetaceae</taxon>
        <taxon>Streptomyces</taxon>
    </lineage>
</organism>
<evidence type="ECO:0000256" key="4">
    <source>
        <dbReference type="ARBA" id="ARBA00022691"/>
    </source>
</evidence>
<comment type="caution">
    <text evidence="8">The sequence shown here is derived from an EMBL/GenBank/DDBJ whole genome shotgun (WGS) entry which is preliminary data.</text>
</comment>
<protein>
    <submittedName>
        <fullName evidence="8">Class I SAM-dependent methyltransferase</fullName>
        <ecNumber evidence="8">2.1.-.-</ecNumber>
    </submittedName>
</protein>